<organism evidence="1 2">
    <name type="scientific">Desulfosporosinus acididurans</name>
    <dbReference type="NCBI Taxonomy" id="476652"/>
    <lineage>
        <taxon>Bacteria</taxon>
        <taxon>Bacillati</taxon>
        <taxon>Bacillota</taxon>
        <taxon>Clostridia</taxon>
        <taxon>Eubacteriales</taxon>
        <taxon>Desulfitobacteriaceae</taxon>
        <taxon>Desulfosporosinus</taxon>
    </lineage>
</organism>
<comment type="caution">
    <text evidence="1">The sequence shown here is derived from an EMBL/GenBank/DDBJ whole genome shotgun (WGS) entry which is preliminary data.</text>
</comment>
<protein>
    <recommendedName>
        <fullName evidence="3">Holin</fullName>
    </recommendedName>
</protein>
<evidence type="ECO:0000313" key="2">
    <source>
        <dbReference type="Proteomes" id="UP000036356"/>
    </source>
</evidence>
<evidence type="ECO:0000313" key="1">
    <source>
        <dbReference type="EMBL" id="KLU67339.1"/>
    </source>
</evidence>
<dbReference type="RefSeq" id="WP_047808498.1">
    <property type="nucleotide sequence ID" value="NZ_LDZY01000002.1"/>
</dbReference>
<gene>
    <name evidence="1" type="ORF">DEAC_c05510</name>
</gene>
<proteinExistence type="predicted"/>
<dbReference type="PATRIC" id="fig|476652.3.peg.559"/>
<dbReference type="Proteomes" id="UP000036356">
    <property type="component" value="Unassembled WGS sequence"/>
</dbReference>
<name>A0A0J1FV71_9FIRM</name>
<keyword evidence="2" id="KW-1185">Reference proteome</keyword>
<dbReference type="AlphaFoldDB" id="A0A0J1FV71"/>
<evidence type="ECO:0008006" key="3">
    <source>
        <dbReference type="Google" id="ProtNLM"/>
    </source>
</evidence>
<reference evidence="1 2" key="1">
    <citation type="submission" date="2015-06" db="EMBL/GenBank/DDBJ databases">
        <title>Draft genome of the moderately acidophilic sulfate reducer Candidatus Desulfosporosinus acididurans strain M1.</title>
        <authorList>
            <person name="Poehlein A."/>
            <person name="Petzsch P."/>
            <person name="Johnson B.D."/>
            <person name="Schloemann M."/>
            <person name="Daniel R."/>
            <person name="Muehling M."/>
        </authorList>
    </citation>
    <scope>NUCLEOTIDE SEQUENCE [LARGE SCALE GENOMIC DNA]</scope>
    <source>
        <strain evidence="1 2">M1</strain>
    </source>
</reference>
<sequence length="83" mass="8954">MLDLSVLIVIVYSIVETLEKYGVSPKTAHLFAIPLGFISSFLFLSGTIKEHLLEGLLIGFGAIGVCDTASNLLSWVKSKLLNS</sequence>
<dbReference type="EMBL" id="LDZY01000002">
    <property type="protein sequence ID" value="KLU67339.1"/>
    <property type="molecule type" value="Genomic_DNA"/>
</dbReference>
<dbReference type="STRING" id="476652.DEAC_c05510"/>
<accession>A0A0J1FV71</accession>